<dbReference type="Pfam" id="PF00270">
    <property type="entry name" value="DEAD"/>
    <property type="match status" value="1"/>
</dbReference>
<dbReference type="PANTHER" id="PTHR18934">
    <property type="entry name" value="ATP-DEPENDENT RNA HELICASE"/>
    <property type="match status" value="1"/>
</dbReference>
<dbReference type="Proteomes" id="UP000626109">
    <property type="component" value="Unassembled WGS sequence"/>
</dbReference>
<sequence length="317" mass="35536">QGSFQKAGRPQRATLEVADAARLKASPSGYPALQATRRRLPCWSRLDEILDVLDRHRVVLIAGETGCGKSTQVPQYLLDSVPGVNLLVTQPRRIAAISLAERVAQERCEQVGGVVGYNIHMDKKMSKDTRCTFCTTGVFRRRLLGDPQLRGVTHVVIDEVHERELHSDYVLIVLKELMEERKDLRLVLMSATLQLDVFQDYFPGCATVHVPGRTFPVHKYYLDDVAAMLYKTPRFRPYLGPGFAAAGLVTDEKDFKRQVATQESHVDQVCGYAKGFQMPMTAARLEDGCQKHDVLQQGKGTAFDLPIMEALIMHLDQ</sequence>
<dbReference type="GO" id="GO:0004386">
    <property type="term" value="F:helicase activity"/>
    <property type="evidence" value="ECO:0007669"/>
    <property type="project" value="UniProtKB-KW"/>
</dbReference>
<dbReference type="CDD" id="cd17917">
    <property type="entry name" value="DEXHc_RHA-like"/>
    <property type="match status" value="1"/>
</dbReference>
<keyword evidence="3" id="KW-0347">Helicase</keyword>
<dbReference type="InterPro" id="IPR011545">
    <property type="entry name" value="DEAD/DEAH_box_helicase_dom"/>
</dbReference>
<comment type="similarity">
    <text evidence="6">Belongs to the DExH box helicase family.</text>
</comment>
<keyword evidence="4" id="KW-0067">ATP-binding</keyword>
<feature type="non-terminal residue" evidence="8">
    <location>
        <position position="317"/>
    </location>
</feature>
<dbReference type="SUPFAM" id="SSF52540">
    <property type="entry name" value="P-loop containing nucleoside triphosphate hydrolases"/>
    <property type="match status" value="1"/>
</dbReference>
<dbReference type="InterPro" id="IPR027417">
    <property type="entry name" value="P-loop_NTPase"/>
</dbReference>
<keyword evidence="2" id="KW-0378">Hydrolase</keyword>
<feature type="domain" description="Helicase ATP-binding" evidence="7">
    <location>
        <begin position="50"/>
        <end position="211"/>
    </location>
</feature>
<dbReference type="FunFam" id="3.40.50.300:FF:000526">
    <property type="entry name" value="DExH-box ATP-dependent RNA helicase DExH3"/>
    <property type="match status" value="1"/>
</dbReference>
<dbReference type="SMART" id="SM00487">
    <property type="entry name" value="DEXDc"/>
    <property type="match status" value="1"/>
</dbReference>
<comment type="caution">
    <text evidence="8">The sequence shown here is derived from an EMBL/GenBank/DDBJ whole genome shotgun (WGS) entry which is preliminary data.</text>
</comment>
<name>A0A813G7H6_POLGL</name>
<evidence type="ECO:0000256" key="4">
    <source>
        <dbReference type="ARBA" id="ARBA00022840"/>
    </source>
</evidence>
<dbReference type="PANTHER" id="PTHR18934:SF99">
    <property type="entry name" value="ATP-DEPENDENT RNA HELICASE DHX37-RELATED"/>
    <property type="match status" value="1"/>
</dbReference>
<evidence type="ECO:0000259" key="7">
    <source>
        <dbReference type="PROSITE" id="PS51192"/>
    </source>
</evidence>
<evidence type="ECO:0000313" key="8">
    <source>
        <dbReference type="EMBL" id="CAE8622129.1"/>
    </source>
</evidence>
<evidence type="ECO:0000256" key="2">
    <source>
        <dbReference type="ARBA" id="ARBA00022801"/>
    </source>
</evidence>
<dbReference type="Gene3D" id="3.40.50.300">
    <property type="entry name" value="P-loop containing nucleotide triphosphate hydrolases"/>
    <property type="match status" value="1"/>
</dbReference>
<keyword evidence="5" id="KW-0694">RNA-binding</keyword>
<feature type="non-terminal residue" evidence="8">
    <location>
        <position position="1"/>
    </location>
</feature>
<evidence type="ECO:0000313" key="9">
    <source>
        <dbReference type="Proteomes" id="UP000626109"/>
    </source>
</evidence>
<proteinExistence type="inferred from homology"/>
<keyword evidence="1" id="KW-0547">Nucleotide-binding</keyword>
<evidence type="ECO:0000256" key="5">
    <source>
        <dbReference type="ARBA" id="ARBA00022884"/>
    </source>
</evidence>
<dbReference type="GO" id="GO:0005524">
    <property type="term" value="F:ATP binding"/>
    <property type="evidence" value="ECO:0007669"/>
    <property type="project" value="UniProtKB-KW"/>
</dbReference>
<dbReference type="GO" id="GO:0016787">
    <property type="term" value="F:hydrolase activity"/>
    <property type="evidence" value="ECO:0007669"/>
    <property type="project" value="UniProtKB-KW"/>
</dbReference>
<reference evidence="8" key="1">
    <citation type="submission" date="2021-02" db="EMBL/GenBank/DDBJ databases">
        <authorList>
            <person name="Dougan E. K."/>
            <person name="Rhodes N."/>
            <person name="Thang M."/>
            <person name="Chan C."/>
        </authorList>
    </citation>
    <scope>NUCLEOTIDE SEQUENCE</scope>
</reference>
<dbReference type="PROSITE" id="PS51192">
    <property type="entry name" value="HELICASE_ATP_BIND_1"/>
    <property type="match status" value="1"/>
</dbReference>
<dbReference type="AlphaFoldDB" id="A0A813G7H6"/>
<protein>
    <recommendedName>
        <fullName evidence="7">Helicase ATP-binding domain-containing protein</fullName>
    </recommendedName>
</protein>
<organism evidence="8 9">
    <name type="scientific">Polarella glacialis</name>
    <name type="common">Dinoflagellate</name>
    <dbReference type="NCBI Taxonomy" id="89957"/>
    <lineage>
        <taxon>Eukaryota</taxon>
        <taxon>Sar</taxon>
        <taxon>Alveolata</taxon>
        <taxon>Dinophyceae</taxon>
        <taxon>Suessiales</taxon>
        <taxon>Suessiaceae</taxon>
        <taxon>Polarella</taxon>
    </lineage>
</organism>
<evidence type="ECO:0000256" key="6">
    <source>
        <dbReference type="ARBA" id="ARBA00060772"/>
    </source>
</evidence>
<gene>
    <name evidence="8" type="ORF">PGLA2088_LOCUS1</name>
</gene>
<dbReference type="InterPro" id="IPR014001">
    <property type="entry name" value="Helicase_ATP-bd"/>
</dbReference>
<accession>A0A813G7H6</accession>
<evidence type="ECO:0000256" key="3">
    <source>
        <dbReference type="ARBA" id="ARBA00022806"/>
    </source>
</evidence>
<dbReference type="GO" id="GO:0003723">
    <property type="term" value="F:RNA binding"/>
    <property type="evidence" value="ECO:0007669"/>
    <property type="project" value="UniProtKB-KW"/>
</dbReference>
<evidence type="ECO:0000256" key="1">
    <source>
        <dbReference type="ARBA" id="ARBA00022741"/>
    </source>
</evidence>
<dbReference type="EMBL" id="CAJNNW010000003">
    <property type="protein sequence ID" value="CAE8622129.1"/>
    <property type="molecule type" value="Genomic_DNA"/>
</dbReference>